<comment type="caution">
    <text evidence="3">The sequence shown here is derived from an EMBL/GenBank/DDBJ whole genome shotgun (WGS) entry which is preliminary data.</text>
</comment>
<protein>
    <submittedName>
        <fullName evidence="3">Uncharacterized protein</fullName>
    </submittedName>
</protein>
<feature type="region of interest" description="Disordered" evidence="1">
    <location>
        <begin position="428"/>
        <end position="496"/>
    </location>
</feature>
<feature type="compositionally biased region" description="Basic and acidic residues" evidence="1">
    <location>
        <begin position="191"/>
        <end position="251"/>
    </location>
</feature>
<sequence>MRKHHKRWAALAGMTAASLTGFGLLGGASATADDREELPWPVIQQRVSSYSLDGFQITDLPSGLDGYAIKARSFTNGTGERQAEISWVQGPESVYGKVSVLRSEKFRSLEDLRDRNYDHLSRGSLKKVQVNGKDAYLSETSGDLFRLEEPGVAVTVYLQPDRWETKDLLGFAESVRPQRAAQGDTGAPADKPAEKPADKPAEKPAAEADKPAEKPAEKPTAEAEKPAEEPVEKPAAEADKPAEKPAEKPAAETEQGPEAGESQQQDGAPAPERPAGQQEPSAPETEVPRQQDRPGTAPAAETGGAEPVADTPAEGRPAPERPADQEGPAEDRPSGDASAEQKPAADADAAVQEGALELPEGTTPTEIRVCLLEELGGKALTEDEVAASRDAAAFTVLWEKADADAQWEALETCIDRLQSSGEQVDGMTLEEGALAEEPTGTEAGTGEAASGSEAAEGTGTAEGTPAAVGPRIQVSGPDAAAWSNAPWTLPSDRMTD</sequence>
<dbReference type="AlphaFoldDB" id="A0A7W8VDI6"/>
<evidence type="ECO:0000313" key="3">
    <source>
        <dbReference type="EMBL" id="MBB5432297.1"/>
    </source>
</evidence>
<evidence type="ECO:0000313" key="4">
    <source>
        <dbReference type="Proteomes" id="UP000572635"/>
    </source>
</evidence>
<organism evidence="3 4">
    <name type="scientific">Nocardiopsis composta</name>
    <dbReference type="NCBI Taxonomy" id="157465"/>
    <lineage>
        <taxon>Bacteria</taxon>
        <taxon>Bacillati</taxon>
        <taxon>Actinomycetota</taxon>
        <taxon>Actinomycetes</taxon>
        <taxon>Streptosporangiales</taxon>
        <taxon>Nocardiopsidaceae</taxon>
        <taxon>Nocardiopsis</taxon>
    </lineage>
</organism>
<feature type="region of interest" description="Disordered" evidence="1">
    <location>
        <begin position="174"/>
        <end position="365"/>
    </location>
</feature>
<feature type="compositionally biased region" description="Low complexity" evidence="1">
    <location>
        <begin position="294"/>
        <end position="316"/>
    </location>
</feature>
<dbReference type="EMBL" id="JACHDB010000001">
    <property type="protein sequence ID" value="MBB5432297.1"/>
    <property type="molecule type" value="Genomic_DNA"/>
</dbReference>
<proteinExistence type="predicted"/>
<feature type="signal peptide" evidence="2">
    <location>
        <begin position="1"/>
        <end position="32"/>
    </location>
</feature>
<keyword evidence="2" id="KW-0732">Signal</keyword>
<dbReference type="Proteomes" id="UP000572635">
    <property type="component" value="Unassembled WGS sequence"/>
</dbReference>
<feature type="chain" id="PRO_5039181360" evidence="2">
    <location>
        <begin position="33"/>
        <end position="496"/>
    </location>
</feature>
<accession>A0A7W8VDI6</accession>
<gene>
    <name evidence="3" type="ORF">HDA36_002381</name>
</gene>
<evidence type="ECO:0000256" key="2">
    <source>
        <dbReference type="SAM" id="SignalP"/>
    </source>
</evidence>
<dbReference type="RefSeq" id="WP_184391881.1">
    <property type="nucleotide sequence ID" value="NZ_BAAAJD010000069.1"/>
</dbReference>
<name>A0A7W8VDI6_9ACTN</name>
<feature type="compositionally biased region" description="Low complexity" evidence="1">
    <location>
        <begin position="429"/>
        <end position="467"/>
    </location>
</feature>
<feature type="compositionally biased region" description="Low complexity" evidence="1">
    <location>
        <begin position="336"/>
        <end position="350"/>
    </location>
</feature>
<evidence type="ECO:0000256" key="1">
    <source>
        <dbReference type="SAM" id="MobiDB-lite"/>
    </source>
</evidence>
<keyword evidence="4" id="KW-1185">Reference proteome</keyword>
<reference evidence="3 4" key="1">
    <citation type="submission" date="2020-08" db="EMBL/GenBank/DDBJ databases">
        <title>Sequencing the genomes of 1000 actinobacteria strains.</title>
        <authorList>
            <person name="Klenk H.-P."/>
        </authorList>
    </citation>
    <scope>NUCLEOTIDE SEQUENCE [LARGE SCALE GENOMIC DNA]</scope>
    <source>
        <strain evidence="3 4">DSM 44551</strain>
    </source>
</reference>
<feature type="compositionally biased region" description="Basic and acidic residues" evidence="1">
    <location>
        <begin position="317"/>
        <end position="334"/>
    </location>
</feature>